<evidence type="ECO:0000313" key="2">
    <source>
        <dbReference type="Proteomes" id="UP000664382"/>
    </source>
</evidence>
<accession>A0A939MQT5</accession>
<gene>
    <name evidence="1" type="ORF">J4H92_13675</name>
</gene>
<dbReference type="AlphaFoldDB" id="A0A939MQT5"/>
<sequence>MSESTRTTNQDDALGLSPEAGIAGAASAFSGVAGAASAESAEIINLLNEQEAGGSCCGGSCCSV</sequence>
<dbReference type="Proteomes" id="UP000664382">
    <property type="component" value="Unassembled WGS sequence"/>
</dbReference>
<comment type="caution">
    <text evidence="1">The sequence shown here is derived from an EMBL/GenBank/DDBJ whole genome shotgun (WGS) entry which is preliminary data.</text>
</comment>
<dbReference type="EMBL" id="JAGDYM010000016">
    <property type="protein sequence ID" value="MBO1902992.1"/>
    <property type="molecule type" value="Genomic_DNA"/>
</dbReference>
<name>A0A939MQT5_9MICO</name>
<keyword evidence="2" id="KW-1185">Reference proteome</keyword>
<organism evidence="1 2">
    <name type="scientific">Leucobacter weissii</name>
    <dbReference type="NCBI Taxonomy" id="1983706"/>
    <lineage>
        <taxon>Bacteria</taxon>
        <taxon>Bacillati</taxon>
        <taxon>Actinomycetota</taxon>
        <taxon>Actinomycetes</taxon>
        <taxon>Micrococcales</taxon>
        <taxon>Microbacteriaceae</taxon>
        <taxon>Leucobacter</taxon>
    </lineage>
</organism>
<proteinExistence type="predicted"/>
<dbReference type="RefSeq" id="WP_208098746.1">
    <property type="nucleotide sequence ID" value="NZ_JAGDYM010000016.1"/>
</dbReference>
<evidence type="ECO:0000313" key="1">
    <source>
        <dbReference type="EMBL" id="MBO1902992.1"/>
    </source>
</evidence>
<protein>
    <submittedName>
        <fullName evidence="1">Uncharacterized protein</fullName>
    </submittedName>
</protein>
<reference evidence="1" key="1">
    <citation type="submission" date="2021-03" db="EMBL/GenBank/DDBJ databases">
        <title>Leucobacter chromiisoli sp. nov., isolated from chromium-containing soil of chemical plant.</title>
        <authorList>
            <person name="Xu Z."/>
        </authorList>
    </citation>
    <scope>NUCLEOTIDE SEQUENCE</scope>
    <source>
        <strain evidence="1">S27</strain>
    </source>
</reference>